<sequence length="343" mass="40471">MGLNSNGNFINRISMMSDEELDTLDLQVYLVSKATQSDDLYFAKKEILDPDLRIWLKKRIKKELNNIKIDSAEGKKFYTAEYNHELTKADYIAKLVIEDDEDLKDKLAKLLQALNHSNSTFLDKDAKFQVVKISKDTEHAYFIFYRGVKISAMERRNVSKLPTVRDREQLVIQDKNVIEFGGKIELFIHEEMMYILNPRTLEYTFNYDDHIKRQRDNNLETITNMSFFDDGSNTTKFKETSSQYILSRGLASIKKETLDALEESFEERCEELNMIKSDIPENEPDREEYLERYSSLWPLYEHIDVENQKVRFNPDHEVTPLLHFFSDKIVESFLTKKFKSQTN</sequence>
<dbReference type="InterPro" id="IPR032359">
    <property type="entry name" value="KwaB-like"/>
</dbReference>
<organism evidence="1 3">
    <name type="scientific">Jeotgalibacillus proteolyticus</name>
    <dbReference type="NCBI Taxonomy" id="2082395"/>
    <lineage>
        <taxon>Bacteria</taxon>
        <taxon>Bacillati</taxon>
        <taxon>Bacillota</taxon>
        <taxon>Bacilli</taxon>
        <taxon>Bacillales</taxon>
        <taxon>Caryophanaceae</taxon>
        <taxon>Jeotgalibacillus</taxon>
    </lineage>
</organism>
<dbReference type="EMBL" id="PREZ01000009">
    <property type="protein sequence ID" value="PPA68680.1"/>
    <property type="molecule type" value="Genomic_DNA"/>
</dbReference>
<evidence type="ECO:0000313" key="1">
    <source>
        <dbReference type="EMBL" id="PPA68680.1"/>
    </source>
</evidence>
<name>A0A2S5G6S3_9BACL</name>
<dbReference type="EMBL" id="PREZ01000009">
    <property type="protein sequence ID" value="PPA68757.1"/>
    <property type="molecule type" value="Genomic_DNA"/>
</dbReference>
<protein>
    <recommendedName>
        <fullName evidence="4">DUF4868 domain-containing protein</fullName>
    </recommendedName>
</protein>
<comment type="caution">
    <text evidence="1">The sequence shown here is derived from an EMBL/GenBank/DDBJ whole genome shotgun (WGS) entry which is preliminary data.</text>
</comment>
<reference evidence="1 3" key="1">
    <citation type="submission" date="2018-02" db="EMBL/GenBank/DDBJ databases">
        <title>Jeotgalibacillus proteolyticum sp. nov. a protease producing bacterium isolated from ocean sediments of Laizhou Bay.</title>
        <authorList>
            <person name="Li Y."/>
        </authorList>
    </citation>
    <scope>NUCLEOTIDE SEQUENCE [LARGE SCALE GENOMIC DNA]</scope>
    <source>
        <strain evidence="1 3">22-7</strain>
    </source>
</reference>
<evidence type="ECO:0000313" key="2">
    <source>
        <dbReference type="EMBL" id="PPA68757.1"/>
    </source>
</evidence>
<dbReference type="AlphaFoldDB" id="A0A2S5G6S3"/>
<accession>A0A2S5G6S3</accession>
<evidence type="ECO:0000313" key="3">
    <source>
        <dbReference type="Proteomes" id="UP000239047"/>
    </source>
</evidence>
<dbReference type="Proteomes" id="UP000239047">
    <property type="component" value="Unassembled WGS sequence"/>
</dbReference>
<keyword evidence="3" id="KW-1185">Reference proteome</keyword>
<dbReference type="Pfam" id="PF16162">
    <property type="entry name" value="KwaB"/>
    <property type="match status" value="1"/>
</dbReference>
<proteinExistence type="predicted"/>
<gene>
    <name evidence="1" type="ORF">C4B60_19095</name>
    <name evidence="2" type="ORF">C4B60_19525</name>
</gene>
<evidence type="ECO:0008006" key="4">
    <source>
        <dbReference type="Google" id="ProtNLM"/>
    </source>
</evidence>